<dbReference type="Gene3D" id="3.30.460.40">
    <property type="match status" value="1"/>
</dbReference>
<accession>A0A5C6M6E9</accession>
<dbReference type="SUPFAM" id="SSF81301">
    <property type="entry name" value="Nucleotidyltransferase"/>
    <property type="match status" value="1"/>
</dbReference>
<comment type="caution">
    <text evidence="1">The sequence shown here is derived from an EMBL/GenBank/DDBJ whole genome shotgun (WGS) entry which is preliminary data.</text>
</comment>
<dbReference type="InterPro" id="IPR043519">
    <property type="entry name" value="NT_sf"/>
</dbReference>
<reference evidence="1 2" key="2">
    <citation type="submission" date="2019-08" db="EMBL/GenBank/DDBJ databases">
        <authorList>
            <person name="Henke P."/>
        </authorList>
    </citation>
    <scope>NUCLEOTIDE SEQUENCE [LARGE SCALE GENOMIC DNA]</scope>
    <source>
        <strain evidence="1">Phe10_nw2017</strain>
    </source>
</reference>
<gene>
    <name evidence="1" type="ORF">E3A20_11320</name>
</gene>
<evidence type="ECO:0000313" key="2">
    <source>
        <dbReference type="Proteomes" id="UP000321083"/>
    </source>
</evidence>
<dbReference type="EMBL" id="SRHE01000189">
    <property type="protein sequence ID" value="TWW09743.1"/>
    <property type="molecule type" value="Genomic_DNA"/>
</dbReference>
<organism evidence="1 2">
    <name type="scientific">Planctomyces bekefii</name>
    <dbReference type="NCBI Taxonomy" id="1653850"/>
    <lineage>
        <taxon>Bacteria</taxon>
        <taxon>Pseudomonadati</taxon>
        <taxon>Planctomycetota</taxon>
        <taxon>Planctomycetia</taxon>
        <taxon>Planctomycetales</taxon>
        <taxon>Planctomycetaceae</taxon>
        <taxon>Planctomyces</taxon>
    </lineage>
</organism>
<sequence>MNGGTDLIAALAPVAAVLNQPGVRFYVGGSVACSFHGAARSTMDVDLVCELVAENVPAFVSAFGDDFYVSELAVRTAIQRHSHFNLIHLSTSFKVDVFISHGRLFDTSSMDRA</sequence>
<keyword evidence="2" id="KW-1185">Reference proteome</keyword>
<dbReference type="AlphaFoldDB" id="A0A5C6M6E9"/>
<name>A0A5C6M6E9_9PLAN</name>
<protein>
    <submittedName>
        <fullName evidence="1">Uncharacterized protein</fullName>
    </submittedName>
</protein>
<evidence type="ECO:0000313" key="1">
    <source>
        <dbReference type="EMBL" id="TWW09743.1"/>
    </source>
</evidence>
<feature type="non-terminal residue" evidence="1">
    <location>
        <position position="113"/>
    </location>
</feature>
<proteinExistence type="predicted"/>
<reference evidence="1 2" key="1">
    <citation type="submission" date="2019-08" db="EMBL/GenBank/DDBJ databases">
        <title>100 year-old enigma solved: identification of Planctomyces bekefii, the type genus and species of the phylum Planctomycetes.</title>
        <authorList>
            <person name="Svetlana D.N."/>
            <person name="Overmann J."/>
        </authorList>
    </citation>
    <scope>NUCLEOTIDE SEQUENCE [LARGE SCALE GENOMIC DNA]</scope>
    <source>
        <strain evidence="1">Phe10_nw2017</strain>
    </source>
</reference>
<dbReference type="Proteomes" id="UP000321083">
    <property type="component" value="Unassembled WGS sequence"/>
</dbReference>